<keyword evidence="3 4" id="KW-0472">Membrane</keyword>
<dbReference type="OrthoDB" id="1924968at2759"/>
<evidence type="ECO:0000256" key="1">
    <source>
        <dbReference type="ARBA" id="ARBA00004141"/>
    </source>
</evidence>
<evidence type="ECO:0000256" key="2">
    <source>
        <dbReference type="ARBA" id="ARBA00022692"/>
    </source>
</evidence>
<organism evidence="6 7">
    <name type="scientific">Gracilariopsis chorda</name>
    <dbReference type="NCBI Taxonomy" id="448386"/>
    <lineage>
        <taxon>Eukaryota</taxon>
        <taxon>Rhodophyta</taxon>
        <taxon>Florideophyceae</taxon>
        <taxon>Rhodymeniophycidae</taxon>
        <taxon>Gracilariales</taxon>
        <taxon>Gracilariaceae</taxon>
        <taxon>Gracilariopsis</taxon>
    </lineage>
</organism>
<feature type="repeat" description="Solcar" evidence="4">
    <location>
        <begin position="120"/>
        <end position="206"/>
    </location>
</feature>
<comment type="caution">
    <text evidence="6">The sequence shown here is derived from an EMBL/GenBank/DDBJ whole genome shotgun (WGS) entry which is preliminary data.</text>
</comment>
<proteinExistence type="inferred from homology"/>
<dbReference type="Pfam" id="PF00153">
    <property type="entry name" value="Mito_carr"/>
    <property type="match status" value="3"/>
</dbReference>
<dbReference type="PANTHER" id="PTHR46181:SF3">
    <property type="entry name" value="MITOCHONDRIAL GLYCINE TRANSPORTER"/>
    <property type="match status" value="1"/>
</dbReference>
<dbReference type="Gene3D" id="1.50.40.10">
    <property type="entry name" value="Mitochondrial carrier domain"/>
    <property type="match status" value="2"/>
</dbReference>
<comment type="similarity">
    <text evidence="5">Belongs to the mitochondrial carrier (TC 2.A.29) family.</text>
</comment>
<dbReference type="InterPro" id="IPR018108">
    <property type="entry name" value="MCP_transmembrane"/>
</dbReference>
<evidence type="ECO:0000256" key="3">
    <source>
        <dbReference type="ARBA" id="ARBA00023136"/>
    </source>
</evidence>
<evidence type="ECO:0000256" key="4">
    <source>
        <dbReference type="PROSITE-ProRule" id="PRU00282"/>
    </source>
</evidence>
<reference evidence="6 7" key="1">
    <citation type="journal article" date="2018" name="Mol. Biol. Evol.">
        <title>Analysis of the draft genome of the red seaweed Gracilariopsis chorda provides insights into genome size evolution in Rhodophyta.</title>
        <authorList>
            <person name="Lee J."/>
            <person name="Yang E.C."/>
            <person name="Graf L."/>
            <person name="Yang J.H."/>
            <person name="Qiu H."/>
            <person name="Zel Zion U."/>
            <person name="Chan C.X."/>
            <person name="Stephens T.G."/>
            <person name="Weber A.P.M."/>
            <person name="Boo G.H."/>
            <person name="Boo S.M."/>
            <person name="Kim K.M."/>
            <person name="Shin Y."/>
            <person name="Jung M."/>
            <person name="Lee S.J."/>
            <person name="Yim H.S."/>
            <person name="Lee J.H."/>
            <person name="Bhattacharya D."/>
            <person name="Yoon H.S."/>
        </authorList>
    </citation>
    <scope>NUCLEOTIDE SEQUENCE [LARGE SCALE GENOMIC DNA]</scope>
    <source>
        <strain evidence="6 7">SKKU-2015</strain>
        <tissue evidence="6">Whole body</tissue>
    </source>
</reference>
<evidence type="ECO:0000313" key="6">
    <source>
        <dbReference type="EMBL" id="PXF48532.1"/>
    </source>
</evidence>
<dbReference type="Proteomes" id="UP000247409">
    <property type="component" value="Unassembled WGS sequence"/>
</dbReference>
<protein>
    <submittedName>
        <fullName evidence="6">Solute carrier family 25 member 38</fullName>
    </submittedName>
</protein>
<dbReference type="EMBL" id="NBIV01000013">
    <property type="protein sequence ID" value="PXF48532.1"/>
    <property type="molecule type" value="Genomic_DNA"/>
</dbReference>
<sequence>MAPVIEPGRKKRPKNRTVTFFSGATSGFFSTVTLQPLDVVKTRMQMSAAYNRSIHLRTKLRLRSNASAYETLSGIIVQDGVRGLWRGVVPSVMRNTMSVGLYMMLLDINSSQLASPDGTLSDRASFLAGGSARSMAVILLCPMSVVKTRMETVEYSAKYSGTFDALAKIARHEGRHGLYSGLLPSLLRDVPFSATYMFLYLRSKDFIGRAVGLEETRSVIVRKVSQTHQVEQANPNTAQRQKVDSQQKLTRAVNFSSGGLSGGLATLITQPVDVVKTRTQLSLKAMGSGPTRYSGFIDGVSRIFNEEGIYGFFRGSSPRFFKRILGSAITWMVFEECNNFYASLLKRKKKDR</sequence>
<name>A0A2V3J343_9FLOR</name>
<feature type="repeat" description="Solcar" evidence="4">
    <location>
        <begin position="249"/>
        <end position="340"/>
    </location>
</feature>
<dbReference type="GO" id="GO:0015187">
    <property type="term" value="F:glycine transmembrane transporter activity"/>
    <property type="evidence" value="ECO:0007669"/>
    <property type="project" value="TreeGrafter"/>
</dbReference>
<evidence type="ECO:0000313" key="7">
    <source>
        <dbReference type="Proteomes" id="UP000247409"/>
    </source>
</evidence>
<keyword evidence="2 4" id="KW-0812">Transmembrane</keyword>
<feature type="repeat" description="Solcar" evidence="4">
    <location>
        <begin position="14"/>
        <end position="112"/>
    </location>
</feature>
<evidence type="ECO:0000256" key="5">
    <source>
        <dbReference type="RuleBase" id="RU000488"/>
    </source>
</evidence>
<dbReference type="InterPro" id="IPR023395">
    <property type="entry name" value="MCP_dom_sf"/>
</dbReference>
<gene>
    <name evidence="6" type="ORF">BWQ96_01701</name>
</gene>
<dbReference type="PANTHER" id="PTHR46181">
    <property type="entry name" value="MITOCHONDRIAL GLYCINE TRANSPORTER"/>
    <property type="match status" value="1"/>
</dbReference>
<keyword evidence="5" id="KW-0813">Transport</keyword>
<keyword evidence="7" id="KW-1185">Reference proteome</keyword>
<dbReference type="GO" id="GO:0005739">
    <property type="term" value="C:mitochondrion"/>
    <property type="evidence" value="ECO:0007669"/>
    <property type="project" value="TreeGrafter"/>
</dbReference>
<accession>A0A2V3J343</accession>
<comment type="subcellular location">
    <subcellularLocation>
        <location evidence="1">Membrane</location>
        <topology evidence="1">Multi-pass membrane protein</topology>
    </subcellularLocation>
</comment>
<dbReference type="AlphaFoldDB" id="A0A2V3J343"/>
<dbReference type="GO" id="GO:1904983">
    <property type="term" value="P:glycine import into mitochondrion"/>
    <property type="evidence" value="ECO:0007669"/>
    <property type="project" value="TreeGrafter"/>
</dbReference>
<dbReference type="GO" id="GO:0016020">
    <property type="term" value="C:membrane"/>
    <property type="evidence" value="ECO:0007669"/>
    <property type="project" value="UniProtKB-SubCell"/>
</dbReference>
<dbReference type="SUPFAM" id="SSF103506">
    <property type="entry name" value="Mitochondrial carrier"/>
    <property type="match status" value="1"/>
</dbReference>
<dbReference type="PROSITE" id="PS50920">
    <property type="entry name" value="SOLCAR"/>
    <property type="match status" value="3"/>
</dbReference>